<dbReference type="PANTHER" id="PTHR21600:SF87">
    <property type="entry name" value="RNA PSEUDOURIDYLATE SYNTHASE DOMAIN-CONTAINING PROTEIN 1"/>
    <property type="match status" value="1"/>
</dbReference>
<dbReference type="KEGG" id="abra:BN8531154"/>
<evidence type="ECO:0000313" key="7">
    <source>
        <dbReference type="Proteomes" id="UP000032737"/>
    </source>
</evidence>
<evidence type="ECO:0000256" key="1">
    <source>
        <dbReference type="ARBA" id="ARBA00000073"/>
    </source>
</evidence>
<dbReference type="Pfam" id="PF00849">
    <property type="entry name" value="PseudoU_synth_2"/>
    <property type="match status" value="1"/>
</dbReference>
<dbReference type="OrthoDB" id="9807829at2"/>
<evidence type="ECO:0000256" key="4">
    <source>
        <dbReference type="ARBA" id="ARBA00033164"/>
    </source>
</evidence>
<gene>
    <name evidence="6" type="primary">rluA</name>
    <name evidence="6" type="ORF">BN8531154</name>
</gene>
<name>U4KP98_9MOLU</name>
<reference evidence="6 7" key="1">
    <citation type="journal article" date="2013" name="J. Mol. Microbiol. Biotechnol.">
        <title>Analysis of the Complete Genomes of Acholeplasma brassicae , A. palmae and A. laidlawii and Their Comparison to the Obligate Parasites from ' Candidatus Phytoplasma'.</title>
        <authorList>
            <person name="Kube M."/>
            <person name="Siewert C."/>
            <person name="Migdoll A.M."/>
            <person name="Duduk B."/>
            <person name="Holz S."/>
            <person name="Rabus R."/>
            <person name="Seemuller E."/>
            <person name="Mitrovic J."/>
            <person name="Muller I."/>
            <person name="Buttner C."/>
            <person name="Reinhardt R."/>
        </authorList>
    </citation>
    <scope>NUCLEOTIDE SEQUENCE [LARGE SCALE GENOMIC DNA]</scope>
    <source>
        <strain evidence="7">0502</strain>
    </source>
</reference>
<dbReference type="InterPro" id="IPR006145">
    <property type="entry name" value="PsdUridine_synth_RsuA/RluA"/>
</dbReference>
<dbReference type="HOGENOM" id="CLU_016902_8_1_14"/>
<sequence length="280" mass="32496">MTKAVYELKVSKDYHDKTIKELLTNYGFSAKNQYLVELNNGLFLNKERATRFFHLKEGDRLGLDFSSFKRHGIKPYQKPIEIVYEDESVLIVNKGNKTLIYDDNNDQALINQVEFYRQSQGYFYELLPVHRIDKETTGMVVFGKNPLVVSYLSKRFEEKEVSKIYVALVHHPFNTKDGVIDHPIASDRHNNKERVSHTGKKATSLYKVITSSETSRVEINIIGGRKHQIRVHMAYIGHPVVGDRLYSKDKEGPMYLHFYKIGFKHPNNLEPIEIICEPGF</sequence>
<organism evidence="6 7">
    <name type="scientific">Acholeplasma brassicae</name>
    <dbReference type="NCBI Taxonomy" id="61635"/>
    <lineage>
        <taxon>Bacteria</taxon>
        <taxon>Bacillati</taxon>
        <taxon>Mycoplasmatota</taxon>
        <taxon>Mollicutes</taxon>
        <taxon>Acholeplasmatales</taxon>
        <taxon>Acholeplasmataceae</taxon>
        <taxon>Acholeplasma</taxon>
    </lineage>
</organism>
<evidence type="ECO:0000256" key="3">
    <source>
        <dbReference type="ARBA" id="ARBA00031870"/>
    </source>
</evidence>
<dbReference type="GO" id="GO:0009982">
    <property type="term" value="F:pseudouridine synthase activity"/>
    <property type="evidence" value="ECO:0007669"/>
    <property type="project" value="InterPro"/>
</dbReference>
<dbReference type="Gene3D" id="3.30.2350.10">
    <property type="entry name" value="Pseudouridine synthase"/>
    <property type="match status" value="1"/>
</dbReference>
<dbReference type="Proteomes" id="UP000032737">
    <property type="component" value="Chromosome"/>
</dbReference>
<dbReference type="AlphaFoldDB" id="U4KP98"/>
<protein>
    <recommendedName>
        <fullName evidence="3">RNA pseudouridylate synthase</fullName>
    </recommendedName>
    <alternativeName>
        <fullName evidence="4">RNA-uridine isomerase</fullName>
    </alternativeName>
</protein>
<dbReference type="PANTHER" id="PTHR21600">
    <property type="entry name" value="MITOCHONDRIAL RNA PSEUDOURIDINE SYNTHASE"/>
    <property type="match status" value="1"/>
</dbReference>
<dbReference type="GO" id="GO:0140098">
    <property type="term" value="F:catalytic activity, acting on RNA"/>
    <property type="evidence" value="ECO:0007669"/>
    <property type="project" value="UniProtKB-ARBA"/>
</dbReference>
<evidence type="ECO:0000259" key="5">
    <source>
        <dbReference type="Pfam" id="PF00849"/>
    </source>
</evidence>
<dbReference type="SUPFAM" id="SSF55120">
    <property type="entry name" value="Pseudouridine synthase"/>
    <property type="match status" value="1"/>
</dbReference>
<dbReference type="InterPro" id="IPR020103">
    <property type="entry name" value="PsdUridine_synth_cat_dom_sf"/>
</dbReference>
<dbReference type="RefSeq" id="WP_030005035.1">
    <property type="nucleotide sequence ID" value="NC_022549.1"/>
</dbReference>
<dbReference type="EMBL" id="FO681348">
    <property type="protein sequence ID" value="CCV66175.1"/>
    <property type="molecule type" value="Genomic_DNA"/>
</dbReference>
<keyword evidence="7" id="KW-1185">Reference proteome</keyword>
<dbReference type="CDD" id="cd02869">
    <property type="entry name" value="PseudoU_synth_RluA_like"/>
    <property type="match status" value="1"/>
</dbReference>
<comment type="catalytic activity">
    <reaction evidence="1">
        <text>a uridine in RNA = a pseudouridine in RNA</text>
        <dbReference type="Rhea" id="RHEA:48348"/>
        <dbReference type="Rhea" id="RHEA-COMP:12068"/>
        <dbReference type="Rhea" id="RHEA-COMP:12069"/>
        <dbReference type="ChEBI" id="CHEBI:65314"/>
        <dbReference type="ChEBI" id="CHEBI:65315"/>
    </reaction>
</comment>
<evidence type="ECO:0000256" key="2">
    <source>
        <dbReference type="ARBA" id="ARBA00010876"/>
    </source>
</evidence>
<dbReference type="GO" id="GO:0003723">
    <property type="term" value="F:RNA binding"/>
    <property type="evidence" value="ECO:0007669"/>
    <property type="project" value="InterPro"/>
</dbReference>
<comment type="similarity">
    <text evidence="2">Belongs to the pseudouridine synthase RluA family.</text>
</comment>
<evidence type="ECO:0000313" key="6">
    <source>
        <dbReference type="EMBL" id="CCV66175.1"/>
    </source>
</evidence>
<accession>U4KP98</accession>
<feature type="domain" description="Pseudouridine synthase RsuA/RluA-like" evidence="5">
    <location>
        <begin position="90"/>
        <end position="234"/>
    </location>
</feature>
<dbReference type="GO" id="GO:0000455">
    <property type="term" value="P:enzyme-directed rRNA pseudouridine synthesis"/>
    <property type="evidence" value="ECO:0007669"/>
    <property type="project" value="TreeGrafter"/>
</dbReference>
<dbReference type="InterPro" id="IPR050188">
    <property type="entry name" value="RluA_PseudoU_synthase"/>
</dbReference>
<proteinExistence type="inferred from homology"/>
<dbReference type="STRING" id="61635.BN8531154"/>